<sequence length="475" mass="50593">MSDVRALLRQQRAARRIDHPHAVYSDSGKLTCAVCRDLVRPESAWDDHLQSALHRQNTRALHTQTPRTTLSAKPDLAPDGDHAAPLDAEAVQTDAQIPQKRRFGETETNGDVEMDSDAEDGGPSRKKQHRPSVGGSGAVRASVEIKNPVEAVEQPLSGSRKGSEPRKLSLSTPQQLTPPLGRRSSGTPAQGVEMSIPSRPATPNTHKDSFLGGSNSSTGGRTSASSTPKIVPLGRSPLIPPGIFDAAPALAVQPEAAASASGMLNDAVNADSATNLHAEATSARGISQAAIDEDEWAAFEAEVVNAPSAEALKGKPAMTDGLVASAGAVSSGDLATAGTGNDADDERAQRRAAEEAQLEDEKAEATRALQDELEDMQELESRVQKLKEKREALRKRTTIQPSDNPSVASLASMDDAAVRQPLVAMIDKDNIRRQLAASHNAEDKKKRQSAASSIDGDDDEDEDEEDTDWNAFRFK</sequence>
<comment type="subcellular location">
    <subcellularLocation>
        <location evidence="1">Nucleus</location>
    </subcellularLocation>
</comment>
<dbReference type="PANTHER" id="PTHR13278">
    <property type="entry name" value="ZINC FINGER PROTEIN 830"/>
    <property type="match status" value="1"/>
</dbReference>
<organism evidence="7 8">
    <name type="scientific">Sporothrix epigloea</name>
    <dbReference type="NCBI Taxonomy" id="1892477"/>
    <lineage>
        <taxon>Eukaryota</taxon>
        <taxon>Fungi</taxon>
        <taxon>Dikarya</taxon>
        <taxon>Ascomycota</taxon>
        <taxon>Pezizomycotina</taxon>
        <taxon>Sordariomycetes</taxon>
        <taxon>Sordariomycetidae</taxon>
        <taxon>Ophiostomatales</taxon>
        <taxon>Ophiostomataceae</taxon>
        <taxon>Sporothrix</taxon>
    </lineage>
</organism>
<feature type="compositionally biased region" description="Polar residues" evidence="6">
    <location>
        <begin position="55"/>
        <end position="71"/>
    </location>
</feature>
<keyword evidence="5" id="KW-0539">Nucleus</keyword>
<evidence type="ECO:0000256" key="4">
    <source>
        <dbReference type="ARBA" id="ARBA00022833"/>
    </source>
</evidence>
<name>A0ABP0D768_9PEZI</name>
<feature type="compositionally biased region" description="Acidic residues" evidence="6">
    <location>
        <begin position="108"/>
        <end position="120"/>
    </location>
</feature>
<feature type="compositionally biased region" description="Polar residues" evidence="6">
    <location>
        <begin position="398"/>
        <end position="409"/>
    </location>
</feature>
<evidence type="ECO:0008006" key="9">
    <source>
        <dbReference type="Google" id="ProtNLM"/>
    </source>
</evidence>
<comment type="caution">
    <text evidence="7">The sequence shown here is derived from an EMBL/GenBank/DDBJ whole genome shotgun (WGS) entry which is preliminary data.</text>
</comment>
<feature type="compositionally biased region" description="Acidic residues" evidence="6">
    <location>
        <begin position="455"/>
        <end position="468"/>
    </location>
</feature>
<evidence type="ECO:0000256" key="5">
    <source>
        <dbReference type="ARBA" id="ARBA00023242"/>
    </source>
</evidence>
<dbReference type="PANTHER" id="PTHR13278:SF0">
    <property type="entry name" value="ZINC FINGER PROTEIN 830"/>
    <property type="match status" value="1"/>
</dbReference>
<feature type="region of interest" description="Disordered" evidence="6">
    <location>
        <begin position="55"/>
        <end position="233"/>
    </location>
</feature>
<evidence type="ECO:0000256" key="1">
    <source>
        <dbReference type="ARBA" id="ARBA00004123"/>
    </source>
</evidence>
<reference evidence="7 8" key="1">
    <citation type="submission" date="2024-01" db="EMBL/GenBank/DDBJ databases">
        <authorList>
            <person name="Allen C."/>
            <person name="Tagirdzhanova G."/>
        </authorList>
    </citation>
    <scope>NUCLEOTIDE SEQUENCE [LARGE SCALE GENOMIC DNA]</scope>
    <source>
        <strain evidence="7 8">CBS 119000</strain>
    </source>
</reference>
<keyword evidence="3" id="KW-0863">Zinc-finger</keyword>
<feature type="region of interest" description="Disordered" evidence="6">
    <location>
        <begin position="329"/>
        <end position="364"/>
    </location>
</feature>
<evidence type="ECO:0000313" key="7">
    <source>
        <dbReference type="EMBL" id="CAK7264051.1"/>
    </source>
</evidence>
<keyword evidence="4" id="KW-0862">Zinc</keyword>
<feature type="region of interest" description="Disordered" evidence="6">
    <location>
        <begin position="376"/>
        <end position="413"/>
    </location>
</feature>
<keyword evidence="2" id="KW-0479">Metal-binding</keyword>
<dbReference type="InterPro" id="IPR040050">
    <property type="entry name" value="ZNF830-like"/>
</dbReference>
<dbReference type="Proteomes" id="UP001642502">
    <property type="component" value="Unassembled WGS sequence"/>
</dbReference>
<feature type="compositionally biased region" description="Basic and acidic residues" evidence="6">
    <location>
        <begin position="379"/>
        <end position="391"/>
    </location>
</feature>
<dbReference type="EMBL" id="CAWUON010000005">
    <property type="protein sequence ID" value="CAK7264051.1"/>
    <property type="molecule type" value="Genomic_DNA"/>
</dbReference>
<evidence type="ECO:0000256" key="6">
    <source>
        <dbReference type="SAM" id="MobiDB-lite"/>
    </source>
</evidence>
<feature type="compositionally biased region" description="Basic and acidic residues" evidence="6">
    <location>
        <begin position="346"/>
        <end position="364"/>
    </location>
</feature>
<evidence type="ECO:0000256" key="2">
    <source>
        <dbReference type="ARBA" id="ARBA00022723"/>
    </source>
</evidence>
<gene>
    <name evidence="7" type="ORF">SEPCBS119000_000802</name>
</gene>
<proteinExistence type="predicted"/>
<feature type="region of interest" description="Disordered" evidence="6">
    <location>
        <begin position="434"/>
        <end position="475"/>
    </location>
</feature>
<evidence type="ECO:0000256" key="3">
    <source>
        <dbReference type="ARBA" id="ARBA00022771"/>
    </source>
</evidence>
<feature type="compositionally biased region" description="Low complexity" evidence="6">
    <location>
        <begin position="212"/>
        <end position="227"/>
    </location>
</feature>
<keyword evidence="8" id="KW-1185">Reference proteome</keyword>
<protein>
    <recommendedName>
        <fullName evidence="9">Coiled-coil domain-containing protein 16</fullName>
    </recommendedName>
</protein>
<evidence type="ECO:0000313" key="8">
    <source>
        <dbReference type="Proteomes" id="UP001642502"/>
    </source>
</evidence>
<accession>A0ABP0D768</accession>